<name>A0A0S3SQQ8_PHAAN</name>
<evidence type="ECO:0000313" key="3">
    <source>
        <dbReference type="Proteomes" id="UP000291084"/>
    </source>
</evidence>
<protein>
    <submittedName>
        <fullName evidence="2">Uncharacterized protein</fullName>
    </submittedName>
</protein>
<feature type="region of interest" description="Disordered" evidence="1">
    <location>
        <begin position="43"/>
        <end position="82"/>
    </location>
</feature>
<accession>A0A0S3SQQ8</accession>
<gene>
    <name evidence="2" type="primary">Vigan.08G184200</name>
    <name evidence="2" type="ORF">VIGAN_08184200</name>
</gene>
<dbReference type="AlphaFoldDB" id="A0A0S3SQQ8"/>
<dbReference type="EMBL" id="AP015041">
    <property type="protein sequence ID" value="BAT95171.1"/>
    <property type="molecule type" value="Genomic_DNA"/>
</dbReference>
<organism evidence="2 3">
    <name type="scientific">Vigna angularis var. angularis</name>
    <dbReference type="NCBI Taxonomy" id="157739"/>
    <lineage>
        <taxon>Eukaryota</taxon>
        <taxon>Viridiplantae</taxon>
        <taxon>Streptophyta</taxon>
        <taxon>Embryophyta</taxon>
        <taxon>Tracheophyta</taxon>
        <taxon>Spermatophyta</taxon>
        <taxon>Magnoliopsida</taxon>
        <taxon>eudicotyledons</taxon>
        <taxon>Gunneridae</taxon>
        <taxon>Pentapetalae</taxon>
        <taxon>rosids</taxon>
        <taxon>fabids</taxon>
        <taxon>Fabales</taxon>
        <taxon>Fabaceae</taxon>
        <taxon>Papilionoideae</taxon>
        <taxon>50 kb inversion clade</taxon>
        <taxon>NPAAA clade</taxon>
        <taxon>indigoferoid/millettioid clade</taxon>
        <taxon>Phaseoleae</taxon>
        <taxon>Vigna</taxon>
    </lineage>
</organism>
<sequence length="114" mass="11939">MMCSQIPGIRNLKGALEAEALNLVKNGAMVKRVPSPLSCKGGLADASLNSSPGKGERLGGSGRGDLTGAEEDESTAFVQGGGGIGKKREVWLRARWTEERGGRGRGRETVEVSE</sequence>
<evidence type="ECO:0000313" key="2">
    <source>
        <dbReference type="EMBL" id="BAT95171.1"/>
    </source>
</evidence>
<keyword evidence="3" id="KW-1185">Reference proteome</keyword>
<proteinExistence type="predicted"/>
<dbReference type="Proteomes" id="UP000291084">
    <property type="component" value="Chromosome 8"/>
</dbReference>
<reference evidence="2 3" key="1">
    <citation type="journal article" date="2015" name="Sci. Rep.">
        <title>The power of single molecule real-time sequencing technology in the de novo assembly of a eukaryotic genome.</title>
        <authorList>
            <person name="Sakai H."/>
            <person name="Naito K."/>
            <person name="Ogiso-Tanaka E."/>
            <person name="Takahashi Y."/>
            <person name="Iseki K."/>
            <person name="Muto C."/>
            <person name="Satou K."/>
            <person name="Teruya K."/>
            <person name="Shiroma A."/>
            <person name="Shimoji M."/>
            <person name="Hirano T."/>
            <person name="Itoh T."/>
            <person name="Kaga A."/>
            <person name="Tomooka N."/>
        </authorList>
    </citation>
    <scope>NUCLEOTIDE SEQUENCE [LARGE SCALE GENOMIC DNA]</scope>
    <source>
        <strain evidence="3">cv. Shumari</strain>
    </source>
</reference>
<evidence type="ECO:0000256" key="1">
    <source>
        <dbReference type="SAM" id="MobiDB-lite"/>
    </source>
</evidence>